<dbReference type="InterPro" id="IPR002048">
    <property type="entry name" value="EF_hand_dom"/>
</dbReference>
<keyword evidence="7" id="KW-0963">Cytoplasm</keyword>
<dbReference type="GO" id="GO:0006897">
    <property type="term" value="P:endocytosis"/>
    <property type="evidence" value="ECO:0007669"/>
    <property type="project" value="UniProtKB-KW"/>
</dbReference>
<feature type="domain" description="EH" evidence="19">
    <location>
        <begin position="139"/>
        <end position="227"/>
    </location>
</feature>
<evidence type="ECO:0000256" key="9">
    <source>
        <dbReference type="ARBA" id="ARBA00022737"/>
    </source>
</evidence>
<evidence type="ECO:0000256" key="6">
    <source>
        <dbReference type="ARBA" id="ARBA00022475"/>
    </source>
</evidence>
<evidence type="ECO:0000256" key="3">
    <source>
        <dbReference type="ARBA" id="ARBA00004413"/>
    </source>
</evidence>
<proteinExistence type="inferred from homology"/>
<keyword evidence="14" id="KW-0009">Actin-binding</keyword>
<dbReference type="GO" id="GO:0005886">
    <property type="term" value="C:plasma membrane"/>
    <property type="evidence" value="ECO:0007669"/>
    <property type="project" value="UniProtKB-SubCell"/>
</dbReference>
<dbReference type="PROSITE" id="PS00018">
    <property type="entry name" value="EF_HAND_1"/>
    <property type="match status" value="1"/>
</dbReference>
<dbReference type="InterPro" id="IPR011992">
    <property type="entry name" value="EF-hand-dom_pair"/>
</dbReference>
<dbReference type="GO" id="GO:0005509">
    <property type="term" value="F:calcium ion binding"/>
    <property type="evidence" value="ECO:0007669"/>
    <property type="project" value="InterPro"/>
</dbReference>
<dbReference type="AlphaFoldDB" id="A0A3N4IUY0"/>
<dbReference type="PROSITE" id="PS50031">
    <property type="entry name" value="EH"/>
    <property type="match status" value="2"/>
</dbReference>
<feature type="domain" description="EH" evidence="19">
    <location>
        <begin position="9"/>
        <end position="99"/>
    </location>
</feature>
<dbReference type="OrthoDB" id="1716625at2759"/>
<dbReference type="EMBL" id="ML119645">
    <property type="protein sequence ID" value="RPA88081.1"/>
    <property type="molecule type" value="Genomic_DNA"/>
</dbReference>
<protein>
    <recommendedName>
        <fullName evidence="17">Endocytosis protein 3</fullName>
    </recommendedName>
</protein>
<reference evidence="21 22" key="1">
    <citation type="journal article" date="2018" name="Nat. Ecol. Evol.">
        <title>Pezizomycetes genomes reveal the molecular basis of ectomycorrhizal truffle lifestyle.</title>
        <authorList>
            <person name="Murat C."/>
            <person name="Payen T."/>
            <person name="Noel B."/>
            <person name="Kuo A."/>
            <person name="Morin E."/>
            <person name="Chen J."/>
            <person name="Kohler A."/>
            <person name="Krizsan K."/>
            <person name="Balestrini R."/>
            <person name="Da Silva C."/>
            <person name="Montanini B."/>
            <person name="Hainaut M."/>
            <person name="Levati E."/>
            <person name="Barry K.W."/>
            <person name="Belfiori B."/>
            <person name="Cichocki N."/>
            <person name="Clum A."/>
            <person name="Dockter R.B."/>
            <person name="Fauchery L."/>
            <person name="Guy J."/>
            <person name="Iotti M."/>
            <person name="Le Tacon F."/>
            <person name="Lindquist E.A."/>
            <person name="Lipzen A."/>
            <person name="Malagnac F."/>
            <person name="Mello A."/>
            <person name="Molinier V."/>
            <person name="Miyauchi S."/>
            <person name="Poulain J."/>
            <person name="Riccioni C."/>
            <person name="Rubini A."/>
            <person name="Sitrit Y."/>
            <person name="Splivallo R."/>
            <person name="Traeger S."/>
            <person name="Wang M."/>
            <person name="Zifcakova L."/>
            <person name="Wipf D."/>
            <person name="Zambonelli A."/>
            <person name="Paolocci F."/>
            <person name="Nowrousian M."/>
            <person name="Ottonello S."/>
            <person name="Baldrian P."/>
            <person name="Spatafora J.W."/>
            <person name="Henrissat B."/>
            <person name="Nagy L.G."/>
            <person name="Aury J.M."/>
            <person name="Wincker P."/>
            <person name="Grigoriev I.V."/>
            <person name="Bonfante P."/>
            <person name="Martin F.M."/>
        </authorList>
    </citation>
    <scope>NUCLEOTIDE SEQUENCE [LARGE SCALE GENOMIC DNA]</scope>
    <source>
        <strain evidence="21 22">RN42</strain>
    </source>
</reference>
<dbReference type="SMART" id="SM00054">
    <property type="entry name" value="EFh"/>
    <property type="match status" value="1"/>
</dbReference>
<keyword evidence="6" id="KW-1003">Cell membrane</keyword>
<evidence type="ECO:0000256" key="18">
    <source>
        <dbReference type="SAM" id="Coils"/>
    </source>
</evidence>
<dbReference type="Proteomes" id="UP000275078">
    <property type="component" value="Unassembled WGS sequence"/>
</dbReference>
<dbReference type="CDD" id="cd00052">
    <property type="entry name" value="EH"/>
    <property type="match status" value="1"/>
</dbReference>
<dbReference type="GO" id="GO:0016197">
    <property type="term" value="P:endosomal transport"/>
    <property type="evidence" value="ECO:0007669"/>
    <property type="project" value="TreeGrafter"/>
</dbReference>
<evidence type="ECO:0000256" key="11">
    <source>
        <dbReference type="ARBA" id="ARBA00022837"/>
    </source>
</evidence>
<evidence type="ECO:0000256" key="1">
    <source>
        <dbReference type="ARBA" id="ARBA00004125"/>
    </source>
</evidence>
<dbReference type="STRING" id="1160509.A0A3N4IUY0"/>
<dbReference type="GO" id="GO:0030479">
    <property type="term" value="C:actin cortical patch"/>
    <property type="evidence" value="ECO:0007669"/>
    <property type="project" value="UniProtKB-SubCell"/>
</dbReference>
<evidence type="ECO:0000313" key="21">
    <source>
        <dbReference type="EMBL" id="RPA88081.1"/>
    </source>
</evidence>
<evidence type="ECO:0000256" key="14">
    <source>
        <dbReference type="ARBA" id="ARBA00023203"/>
    </source>
</evidence>
<keyword evidence="10" id="KW-0967">Endosome</keyword>
<dbReference type="GO" id="GO:0007015">
    <property type="term" value="P:actin filament organization"/>
    <property type="evidence" value="ECO:0007669"/>
    <property type="project" value="InterPro"/>
</dbReference>
<organism evidence="21 22">
    <name type="scientific">Ascobolus immersus RN42</name>
    <dbReference type="NCBI Taxonomy" id="1160509"/>
    <lineage>
        <taxon>Eukaryota</taxon>
        <taxon>Fungi</taxon>
        <taxon>Dikarya</taxon>
        <taxon>Ascomycota</taxon>
        <taxon>Pezizomycotina</taxon>
        <taxon>Pezizomycetes</taxon>
        <taxon>Pezizales</taxon>
        <taxon>Ascobolaceae</taxon>
        <taxon>Ascobolus</taxon>
    </lineage>
</organism>
<evidence type="ECO:0000256" key="8">
    <source>
        <dbReference type="ARBA" id="ARBA00022583"/>
    </source>
</evidence>
<evidence type="ECO:0000256" key="10">
    <source>
        <dbReference type="ARBA" id="ARBA00022753"/>
    </source>
</evidence>
<evidence type="ECO:0000256" key="13">
    <source>
        <dbReference type="ARBA" id="ARBA00023136"/>
    </source>
</evidence>
<sequence>MARRITPEEINKYWEIFATLSNGAKHLTGEQAASVLKNSRLSDDKLAAIWDLADIDSDGMLDFEEFCVAMRIIFDLVNGEISRVPETIPSFLVPESKAHLVAASNAIGGKEDELERFESLGLGDEGLQDGFDWYMSPHDKGRYQTIYDANADRHGQITFDSLNGLYSSLDVPDSEVRRAWKLVNHQNNESINKDAALVFLHILNQRHNGFRIPTSVPASLRSSFENNQIDYNVSKPRGKVSMYDEIEKPQARTYTSKKEAFGEGYLSRLGIGGRGNYAPAGTDFSQSKEEDWEEVRLKRQLAELEKKVEAAQAAAAKRRGEHDANSGISRTKQQLEELLDYKRKELRDMDNLRNLASGPDTNTIKEELESLKGQVQGLEDHLRKREQVLEDLKAQIDNEKSR</sequence>
<evidence type="ECO:0000256" key="17">
    <source>
        <dbReference type="ARBA" id="ARBA00029684"/>
    </source>
</evidence>
<feature type="coiled-coil region" evidence="18">
    <location>
        <begin position="287"/>
        <end position="402"/>
    </location>
</feature>
<keyword evidence="15" id="KW-0206">Cytoskeleton</keyword>
<keyword evidence="11" id="KW-0106">Calcium</keyword>
<keyword evidence="9" id="KW-0677">Repeat</keyword>
<name>A0A3N4IUY0_ASCIM</name>
<evidence type="ECO:0000256" key="16">
    <source>
        <dbReference type="ARBA" id="ARBA00025194"/>
    </source>
</evidence>
<evidence type="ECO:0000313" key="22">
    <source>
        <dbReference type="Proteomes" id="UP000275078"/>
    </source>
</evidence>
<gene>
    <name evidence="21" type="ORF">BJ508DRAFT_2475</name>
</gene>
<keyword evidence="13" id="KW-0472">Membrane</keyword>
<evidence type="ECO:0000256" key="4">
    <source>
        <dbReference type="ARBA" id="ARBA00009909"/>
    </source>
</evidence>
<evidence type="ECO:0000256" key="12">
    <source>
        <dbReference type="ARBA" id="ARBA00023054"/>
    </source>
</evidence>
<evidence type="ECO:0000259" key="20">
    <source>
        <dbReference type="PROSITE" id="PS50222"/>
    </source>
</evidence>
<evidence type="ECO:0000256" key="7">
    <source>
        <dbReference type="ARBA" id="ARBA00022490"/>
    </source>
</evidence>
<evidence type="ECO:0000259" key="19">
    <source>
        <dbReference type="PROSITE" id="PS50031"/>
    </source>
</evidence>
<comment type="function">
    <text evidence="16">Component of the PAN1 actin cytoskeleton-regulatory complex required for the internalization of endosomes during actin-coupled endocytosis. The complex links the site of endocytosis to the cell membrane-associated actin cytoskeleton. Mediates uptake of external molecules and vacuolar degradation of plasma membrane proteins. Plays a role in the proper organization of the cell membrane-associated actin cytoskeleton and promotes its destabilization.</text>
</comment>
<dbReference type="PANTHER" id="PTHR11216">
    <property type="entry name" value="EH DOMAIN"/>
    <property type="match status" value="1"/>
</dbReference>
<dbReference type="SMART" id="SM00027">
    <property type="entry name" value="EH"/>
    <property type="match status" value="2"/>
</dbReference>
<dbReference type="Pfam" id="PF12761">
    <property type="entry name" value="End3"/>
    <property type="match status" value="1"/>
</dbReference>
<evidence type="ECO:0000256" key="5">
    <source>
        <dbReference type="ARBA" id="ARBA00011159"/>
    </source>
</evidence>
<dbReference type="Gene3D" id="1.10.238.10">
    <property type="entry name" value="EF-hand"/>
    <property type="match status" value="2"/>
</dbReference>
<comment type="similarity">
    <text evidence="4">Belongs to the END3 family.</text>
</comment>
<evidence type="ECO:0000256" key="15">
    <source>
        <dbReference type="ARBA" id="ARBA00023212"/>
    </source>
</evidence>
<accession>A0A3N4IUY0</accession>
<comment type="subunit">
    <text evidence="5">Component of the PAN1 actin cytoskeleton-regulatory complex.</text>
</comment>
<dbReference type="Pfam" id="PF12763">
    <property type="entry name" value="EH"/>
    <property type="match status" value="1"/>
</dbReference>
<dbReference type="PROSITE" id="PS50222">
    <property type="entry name" value="EF_HAND_2"/>
    <property type="match status" value="1"/>
</dbReference>
<dbReference type="InterPro" id="IPR018247">
    <property type="entry name" value="EF_Hand_1_Ca_BS"/>
</dbReference>
<comment type="subcellular location">
    <subcellularLocation>
        <location evidence="3">Cell membrane</location>
        <topology evidence="3">Peripheral membrane protein</topology>
        <orientation evidence="3">Cytoplasmic side</orientation>
    </subcellularLocation>
    <subcellularLocation>
        <location evidence="2">Cytoplasm</location>
        <location evidence="2">Cytoskeleton</location>
        <location evidence="2">Actin patch</location>
    </subcellularLocation>
    <subcellularLocation>
        <location evidence="1">Endosome membrane</location>
        <topology evidence="1">Peripheral membrane protein</topology>
        <orientation evidence="1">Cytoplasmic side</orientation>
    </subcellularLocation>
</comment>
<keyword evidence="12 18" id="KW-0175">Coiled coil</keyword>
<dbReference type="GO" id="GO:0003779">
    <property type="term" value="F:actin binding"/>
    <property type="evidence" value="ECO:0007669"/>
    <property type="project" value="UniProtKB-KW"/>
</dbReference>
<keyword evidence="22" id="KW-1185">Reference proteome</keyword>
<dbReference type="InterPro" id="IPR000261">
    <property type="entry name" value="EH_dom"/>
</dbReference>
<dbReference type="InterPro" id="IPR025604">
    <property type="entry name" value="End3"/>
</dbReference>
<dbReference type="PANTHER" id="PTHR11216:SF170">
    <property type="entry name" value="DYNAMIN ASSOCIATED PROTEIN 160, ISOFORM D"/>
    <property type="match status" value="1"/>
</dbReference>
<evidence type="ECO:0000256" key="2">
    <source>
        <dbReference type="ARBA" id="ARBA00004134"/>
    </source>
</evidence>
<keyword evidence="8" id="KW-0254">Endocytosis</keyword>
<dbReference type="GO" id="GO:0010008">
    <property type="term" value="C:endosome membrane"/>
    <property type="evidence" value="ECO:0007669"/>
    <property type="project" value="UniProtKB-SubCell"/>
</dbReference>
<dbReference type="SUPFAM" id="SSF47473">
    <property type="entry name" value="EF-hand"/>
    <property type="match status" value="2"/>
</dbReference>
<feature type="domain" description="EF-hand" evidence="20">
    <location>
        <begin position="41"/>
        <end position="76"/>
    </location>
</feature>